<dbReference type="PANTHER" id="PTHR13402">
    <property type="entry name" value="RGPR-RELATED"/>
    <property type="match status" value="1"/>
</dbReference>
<sequence length="1404" mass="160259">MGDARVVLTTLINENLLTPGPKKLYVSYYRKRVYADLLSDGSIRFKDQVYTSPVPCALHMKRTLNPSLKSDAGWSSMYSTTSGKSLKDIKDRLNLHKRGTNARSIQKDKKAATSLSLSSSSTVNDRVGQVVAATIKNKVGLKCTACKEEATSDVAECSACHSKTHWKCASPVLEAAPLTSWFCEKCLTGQADRILEFLQQTRRVLVERIAEQKEAEDTAKDKKALAATETIEEKEHEVKEDKTATLIEVVKEEDDRSAKNDEKSLSEDKITKDVAEAEVDSVVVVSEDKEPEDGNCDGASVTAGSSSGPPTEPIVASKTMASEVVEDEGGTPGDEQKDTTPDALEEKERKHEDLDPTTDVAGAKERETLSSKNQDNVTEDENIDSQQFIITEITQTPSAEEQLLVLIDGLIAEVSSKNDRTNLIANTTGAMLVHLEKTQLVQLMDYGKREILAAIQPESEEDKEQEGGDAEDDQDGSASCNNSEVGSLIKIFDLRHQILSSQSQFERTTSTLAKRTQIDICNAETRIMELEEFRTLETRAITKVVDLVNQYSNDLEECKQKKYYNEMLLESINHRRSFIRSRNINDCFVPSYRYCTKRMTTSSDQLLMTVLLEKLRDITKSVNEWTKMERHFTKMTLNLKKSLSFIGTKRKRADDVVKLLPSSASFTKFKLPPSRRLIERQIANCEANLNSIRQERVQMSRTLFGVLRIAREEQFSKEIIRMIDILYRKCRDIKAEEEEEQSRLKEEAEIVAKASEEENAVRGRENIEDSEAKKPEIETQCVDEASNACDSSSASHTNSAAAVAINVTLSSEMKGISSLLRSEDSDAKDPSYNSADTKSQADNDEDSEGDLEQASRAIADITSSVLPDIGGGDSRTELLNASLLTETPGENSLQVFTSPSQFMIRGERGNSDTRDALAHQSIAQHQNLSATRPTGRNQQSFLDQALDVLNKQQHLEHQQRLEHQHQLEQQPMQLDEQQHQLERQRQLEQQRFLEQQRLEKQHQERERQEWERQGREHQESKCLEKQQRLEQHIDRQCHGPEQWEQQRRERQQLDQEHHEEQLVEQQRIDEQRRLEEQHRLEQQRLEKQQRLVQQQRLEHQKQLLEQQRLEQQCLEQQRLDQQRLEQQRLEQQRLEQQRLEQQRLEQQRLEQQRLEQQRQGTHRRQEQQRKEKQRQQQEQKRQFQHSKPPSLPQVVPPGPSHLQMLSQQQQQQQLRQQQAALQQQQHSRQLHHPLYGDISKGMLMSSGMGASQQDVYVQQAAQMGMDMHDVARHHDLSHFVGNASGSLRGGPYMTSNEVSRNAAQHPAPTAPRTSYYGDDGQVGQLHSHAVFGSQNLSGQHRQLSDHHMFTNELQQQQPDQARSTGNQDFIIGRSYRDLISDSLQHPGVMDQSDGNDVNMGDWGQ</sequence>
<comment type="caution">
    <text evidence="7">The sequence shown here is derived from an EMBL/GenBank/DDBJ whole genome shotgun (WGS) entry which is preliminary data.</text>
</comment>
<feature type="region of interest" description="Disordered" evidence="5">
    <location>
        <begin position="755"/>
        <end position="778"/>
    </location>
</feature>
<reference evidence="7" key="1">
    <citation type="submission" date="2021-11" db="EMBL/GenBank/DDBJ databases">
        <authorList>
            <person name="Islam A."/>
            <person name="Islam S."/>
            <person name="Flora M.S."/>
            <person name="Rahman M."/>
            <person name="Ziaur R.M."/>
            <person name="Epstein J.H."/>
            <person name="Hassan M."/>
            <person name="Klassen M."/>
            <person name="Woodard K."/>
            <person name="Webb A."/>
            <person name="Webby R.J."/>
            <person name="El Zowalaty M.E."/>
        </authorList>
    </citation>
    <scope>NUCLEOTIDE SEQUENCE</scope>
    <source>
        <strain evidence="7">Pbs3</strain>
    </source>
</reference>
<organism evidence="7 8">
    <name type="scientific">Peronospora belbahrii</name>
    <dbReference type="NCBI Taxonomy" id="622444"/>
    <lineage>
        <taxon>Eukaryota</taxon>
        <taxon>Sar</taxon>
        <taxon>Stramenopiles</taxon>
        <taxon>Oomycota</taxon>
        <taxon>Peronosporomycetes</taxon>
        <taxon>Peronosporales</taxon>
        <taxon>Peronosporaceae</taxon>
        <taxon>Peronospora</taxon>
    </lineage>
</organism>
<dbReference type="GO" id="GO:0008270">
    <property type="term" value="F:zinc ion binding"/>
    <property type="evidence" value="ECO:0007669"/>
    <property type="project" value="UniProtKB-KW"/>
</dbReference>
<dbReference type="EMBL" id="CAKKTJ010000100">
    <property type="protein sequence ID" value="CAH0474232.1"/>
    <property type="molecule type" value="Genomic_DNA"/>
</dbReference>
<dbReference type="InterPro" id="IPR001965">
    <property type="entry name" value="Znf_PHD"/>
</dbReference>
<keyword evidence="4" id="KW-0175">Coiled coil</keyword>
<dbReference type="SUPFAM" id="SSF57903">
    <property type="entry name" value="FYVE/PHD zinc finger"/>
    <property type="match status" value="1"/>
</dbReference>
<feature type="compositionally biased region" description="Acidic residues" evidence="5">
    <location>
        <begin position="458"/>
        <end position="475"/>
    </location>
</feature>
<gene>
    <name evidence="7" type="ORF">PBS003_LOCUS1093</name>
</gene>
<evidence type="ECO:0000256" key="4">
    <source>
        <dbReference type="SAM" id="Coils"/>
    </source>
</evidence>
<feature type="region of interest" description="Disordered" evidence="5">
    <location>
        <begin position="456"/>
        <end position="480"/>
    </location>
</feature>
<evidence type="ECO:0000256" key="2">
    <source>
        <dbReference type="ARBA" id="ARBA00022771"/>
    </source>
</evidence>
<proteinExistence type="predicted"/>
<keyword evidence="2" id="KW-0863">Zinc-finger</keyword>
<feature type="compositionally biased region" description="Basic and acidic residues" evidence="5">
    <location>
        <begin position="1044"/>
        <end position="1064"/>
    </location>
</feature>
<evidence type="ECO:0000259" key="6">
    <source>
        <dbReference type="SMART" id="SM00249"/>
    </source>
</evidence>
<feature type="compositionally biased region" description="Acidic residues" evidence="5">
    <location>
        <begin position="842"/>
        <end position="851"/>
    </location>
</feature>
<dbReference type="SMART" id="SM00249">
    <property type="entry name" value="PHD"/>
    <property type="match status" value="1"/>
</dbReference>
<feature type="domain" description="Zinc finger PHD-type" evidence="6">
    <location>
        <begin position="142"/>
        <end position="187"/>
    </location>
</feature>
<keyword evidence="1" id="KW-0479">Metal-binding</keyword>
<feature type="region of interest" description="Disordered" evidence="5">
    <location>
        <begin position="821"/>
        <end position="852"/>
    </location>
</feature>
<feature type="coiled-coil region" evidence="4">
    <location>
        <begin position="675"/>
        <end position="702"/>
    </location>
</feature>
<feature type="region of interest" description="Disordered" evidence="5">
    <location>
        <begin position="1151"/>
        <end position="1228"/>
    </location>
</feature>
<dbReference type="Pfam" id="PF18755">
    <property type="entry name" value="RAMA"/>
    <property type="match status" value="1"/>
</dbReference>
<dbReference type="InterPro" id="IPR040843">
    <property type="entry name" value="RAMA"/>
</dbReference>
<protein>
    <recommendedName>
        <fullName evidence="6">Zinc finger PHD-type domain-containing protein</fullName>
    </recommendedName>
</protein>
<dbReference type="InterPro" id="IPR013083">
    <property type="entry name" value="Znf_RING/FYVE/PHD"/>
</dbReference>
<dbReference type="InterPro" id="IPR011011">
    <property type="entry name" value="Znf_FYVE_PHD"/>
</dbReference>
<evidence type="ECO:0000256" key="5">
    <source>
        <dbReference type="SAM" id="MobiDB-lite"/>
    </source>
</evidence>
<feature type="compositionally biased region" description="Basic and acidic residues" evidence="5">
    <location>
        <begin position="334"/>
        <end position="354"/>
    </location>
</feature>
<evidence type="ECO:0000313" key="8">
    <source>
        <dbReference type="Proteomes" id="UP001160483"/>
    </source>
</evidence>
<feature type="compositionally biased region" description="Polar residues" evidence="5">
    <location>
        <begin position="831"/>
        <end position="840"/>
    </location>
</feature>
<feature type="region of interest" description="Disordered" evidence="5">
    <location>
        <begin position="1040"/>
        <end position="1064"/>
    </location>
</feature>
<dbReference type="Gene3D" id="3.30.40.10">
    <property type="entry name" value="Zinc/RING finger domain, C3HC4 (zinc finger)"/>
    <property type="match status" value="1"/>
</dbReference>
<evidence type="ECO:0000313" key="7">
    <source>
        <dbReference type="EMBL" id="CAH0474232.1"/>
    </source>
</evidence>
<feature type="coiled-coil region" evidence="4">
    <location>
        <begin position="993"/>
        <end position="1020"/>
    </location>
</feature>
<evidence type="ECO:0000256" key="3">
    <source>
        <dbReference type="ARBA" id="ARBA00022833"/>
    </source>
</evidence>
<evidence type="ECO:0000256" key="1">
    <source>
        <dbReference type="ARBA" id="ARBA00022723"/>
    </source>
</evidence>
<keyword evidence="3" id="KW-0862">Zinc</keyword>
<feature type="region of interest" description="Disordered" evidence="5">
    <location>
        <begin position="1384"/>
        <end position="1404"/>
    </location>
</feature>
<feature type="compositionally biased region" description="Low complexity" evidence="5">
    <location>
        <begin position="1200"/>
        <end position="1227"/>
    </location>
</feature>
<dbReference type="Proteomes" id="UP001160483">
    <property type="component" value="Unassembled WGS sequence"/>
</dbReference>
<feature type="compositionally biased region" description="Basic and acidic residues" evidence="5">
    <location>
        <begin position="1163"/>
        <end position="1181"/>
    </location>
</feature>
<feature type="region of interest" description="Disordered" evidence="5">
    <location>
        <begin position="253"/>
        <end position="272"/>
    </location>
</feature>
<feature type="compositionally biased region" description="Pro residues" evidence="5">
    <location>
        <begin position="1189"/>
        <end position="1199"/>
    </location>
</feature>
<name>A0AAU9KIZ2_9STRA</name>
<feature type="compositionally biased region" description="Basic and acidic residues" evidence="5">
    <location>
        <begin position="755"/>
        <end position="777"/>
    </location>
</feature>
<accession>A0AAU9KIZ2</accession>
<feature type="region of interest" description="Disordered" evidence="5">
    <location>
        <begin position="282"/>
        <end position="380"/>
    </location>
</feature>